<dbReference type="RefSeq" id="WP_044968529.1">
    <property type="nucleotide sequence ID" value="NZ_JAQCZP010000010.1"/>
</dbReference>
<dbReference type="Proteomes" id="UP000094869">
    <property type="component" value="Unassembled WGS sequence"/>
</dbReference>
<accession>A0ABX3AHK6</accession>
<evidence type="ECO:0000313" key="2">
    <source>
        <dbReference type="Proteomes" id="UP000094869"/>
    </source>
</evidence>
<reference evidence="1 2" key="1">
    <citation type="submission" date="2016-08" db="EMBL/GenBank/DDBJ databases">
        <title>Characterization of Isolates of Eisenbergiella tayi Derived from Blood Cultures, Using Whole Genome Sequencing.</title>
        <authorList>
            <person name="Bernier A.-M."/>
            <person name="Burdz T."/>
            <person name="Wiebe D."/>
            <person name="Bernard K."/>
        </authorList>
    </citation>
    <scope>NUCLEOTIDE SEQUENCE [LARGE SCALE GENOMIC DNA]</scope>
    <source>
        <strain evidence="1 2">NML120146</strain>
    </source>
</reference>
<gene>
    <name evidence="1" type="ORF">BEI63_10450</name>
</gene>
<organism evidence="1 2">
    <name type="scientific">Eisenbergiella tayi</name>
    <dbReference type="NCBI Taxonomy" id="1432052"/>
    <lineage>
        <taxon>Bacteria</taxon>
        <taxon>Bacillati</taxon>
        <taxon>Bacillota</taxon>
        <taxon>Clostridia</taxon>
        <taxon>Lachnospirales</taxon>
        <taxon>Lachnospiraceae</taxon>
        <taxon>Eisenbergiella</taxon>
    </lineage>
</organism>
<evidence type="ECO:0000313" key="1">
    <source>
        <dbReference type="EMBL" id="ODR57526.1"/>
    </source>
</evidence>
<sequence length="320" mass="37742">MKEIGGYFGCEESLGREYHDNTVRLNSGRNCLRFLLREKKIKEIAIPYYICDAVIKVCEEENCKIVFYHIDKKFQPIINEGSLNQEIYIYIVNYFGQLSNAAIIRFKMLYRNLIVDNSQAFFQRPVEGVDTLYTCRKFFGVPDGGYLFPPRNVNGLERDISYNRCIHLLGRFEVSASEFYDYYSNNEKRINDLPLLEMSLLTRNMLKSIDYKHDIKVRTQNFSYLNKALTEYNELDIKNIKGGFMYPLLIKDGEKLRNHLIANRIYIPAFWNNVLFGEAGNWEKQLARSLVCVPCDQRYTIEEMKYITDVINEWRKEGTE</sequence>
<dbReference type="InterPro" id="IPR015424">
    <property type="entry name" value="PyrdxlP-dep_Trfase"/>
</dbReference>
<evidence type="ECO:0008006" key="3">
    <source>
        <dbReference type="Google" id="ProtNLM"/>
    </source>
</evidence>
<proteinExistence type="predicted"/>
<dbReference type="SUPFAM" id="SSF53383">
    <property type="entry name" value="PLP-dependent transferases"/>
    <property type="match status" value="1"/>
</dbReference>
<comment type="caution">
    <text evidence="1">The sequence shown here is derived from an EMBL/GenBank/DDBJ whole genome shotgun (WGS) entry which is preliminary data.</text>
</comment>
<dbReference type="EMBL" id="MEHD01000021">
    <property type="protein sequence ID" value="ODR57526.1"/>
    <property type="molecule type" value="Genomic_DNA"/>
</dbReference>
<protein>
    <recommendedName>
        <fullName evidence="3">DegT/DnrJ/EryC1/StrS aminotransferase family protein</fullName>
    </recommendedName>
</protein>
<keyword evidence="2" id="KW-1185">Reference proteome</keyword>
<name>A0ABX3AHK6_9FIRM</name>